<keyword evidence="2" id="KW-1185">Reference proteome</keyword>
<sequence length="77" mass="9010">MQLRGLNYLRGYRPVWEGVDIGKLVIDTESFYERVREKSRVTETDIVTMAPLLHLVDPELEQSLHTWMPVPLPEEES</sequence>
<reference evidence="1" key="1">
    <citation type="journal article" date="2023" name="Int. J. Syst. Evol. Microbiol.">
        <title>Collibacillus ludicampi gen. nov., sp. nov., a new soil bacterium of the family Alicyclobacillaceae.</title>
        <authorList>
            <person name="Jojima T."/>
            <person name="Ioku Y."/>
            <person name="Fukuta Y."/>
            <person name="Shirasaka N."/>
            <person name="Matsumura Y."/>
            <person name="Mori M."/>
        </authorList>
    </citation>
    <scope>NUCLEOTIDE SEQUENCE</scope>
    <source>
        <strain evidence="1">TP075</strain>
    </source>
</reference>
<dbReference type="EMBL" id="BOQE01000001">
    <property type="protein sequence ID" value="GIM44779.1"/>
    <property type="molecule type" value="Genomic_DNA"/>
</dbReference>
<gene>
    <name evidence="1" type="ORF">DNHGIG_03280</name>
</gene>
<name>A0AAV4LAR0_9BACL</name>
<evidence type="ECO:0000313" key="1">
    <source>
        <dbReference type="EMBL" id="GIM44779.1"/>
    </source>
</evidence>
<accession>A0AAV4LAR0</accession>
<comment type="caution">
    <text evidence="1">The sequence shown here is derived from an EMBL/GenBank/DDBJ whole genome shotgun (WGS) entry which is preliminary data.</text>
</comment>
<evidence type="ECO:0000313" key="2">
    <source>
        <dbReference type="Proteomes" id="UP001057291"/>
    </source>
</evidence>
<dbReference type="Proteomes" id="UP001057291">
    <property type="component" value="Unassembled WGS sequence"/>
</dbReference>
<dbReference type="AlphaFoldDB" id="A0AAV4LAR0"/>
<dbReference type="RefSeq" id="WP_282198037.1">
    <property type="nucleotide sequence ID" value="NZ_BOQE01000001.1"/>
</dbReference>
<organism evidence="1 2">
    <name type="scientific">Collibacillus ludicampi</name>
    <dbReference type="NCBI Taxonomy" id="2771369"/>
    <lineage>
        <taxon>Bacteria</taxon>
        <taxon>Bacillati</taxon>
        <taxon>Bacillota</taxon>
        <taxon>Bacilli</taxon>
        <taxon>Bacillales</taxon>
        <taxon>Alicyclobacillaceae</taxon>
        <taxon>Collibacillus</taxon>
    </lineage>
</organism>
<protein>
    <submittedName>
        <fullName evidence="1">Uncharacterized protein</fullName>
    </submittedName>
</protein>
<proteinExistence type="predicted"/>